<evidence type="ECO:0000313" key="20">
    <source>
        <dbReference type="Proteomes" id="UP000249577"/>
    </source>
</evidence>
<comment type="similarity">
    <text evidence="2">In the C-terminal section; belongs to the transpeptidase family.</text>
</comment>
<accession>A0A2W5KDQ8</accession>
<dbReference type="FunFam" id="1.10.3810.10:FF:000001">
    <property type="entry name" value="Penicillin-binding protein 1A"/>
    <property type="match status" value="1"/>
</dbReference>
<feature type="domain" description="Penicillin-binding protein transpeptidase" evidence="17">
    <location>
        <begin position="436"/>
        <end position="667"/>
    </location>
</feature>
<feature type="domain" description="Glycosyl transferase family 51" evidence="18">
    <location>
        <begin position="176"/>
        <end position="349"/>
    </location>
</feature>
<keyword evidence="4" id="KW-0121">Carboxypeptidase</keyword>
<sequence length="782" mass="84096">MAIGRGSGRDERREPTFGSGPGSSDIRLTPDDRPTGSGGPAAPRREDGPRFDARREPDFSDPDRAADPERREPSFGPSAGSGAAAPEREPMSYWGWVMGRSRPSRKAAAPARGRSSSRPRRSLIGRLVSFVVMLGVLGAVAGGGVVAYYASRMPPLENLEIPKRPPNVVIADMNGKPIANRGETGGASVPLSEMPKFVPQAFIAIEDRRFYDHWGVDVFGLARAVKANIERGGVSQGGSTLTQQLAKNLFLSPARSLERKVQEAVLAFWLERKFGKQKILEMYLNRVYFGAGAYGVEAAAQRYFGKSIRKVNISEAAMLAGLVKAPSRLSPSHDPEAARNRADIVLQAMAEEGYVTREQANTAFRVTPPSPAPKPQGAVGYVADWVMDQLDGLIGLYDEDLVVETTIDPKLETEAEKALADGIAKRGAKLGVTQGVVVSLAPDGAVKALVGGKNYSESQFNRATAAKRQPGSAFKPFVYLAALEAENLDPDSIRNDAPLKLKGWTPENYTRRYGGPMSLTYALSQSVNTVAVRLGVEAGPVNVVHTAERLGIVSPLVPNPSIALGTSEVTPIELASAYAPFANGGFEAKPYVVRQVKTSDGETLYKRKAEAQKQVVDTSRVGMMNAMLRETLRSGTARSASLAGWPAAGKTGTSQDFRDAWFIGYTAHMVTAVWLGNDDNSPTKHASGGGLPVAIWSRYMTEAHKGVAVASLPGEWIPPVAEPEQPGDVYQAGPGRNADEPYSSAHVDEGYYDDGRGDRRAQRERRRDDGPLGFLKDLFGGF</sequence>
<dbReference type="GO" id="GO:0006508">
    <property type="term" value="P:proteolysis"/>
    <property type="evidence" value="ECO:0007669"/>
    <property type="project" value="UniProtKB-KW"/>
</dbReference>
<dbReference type="Gene3D" id="3.40.710.10">
    <property type="entry name" value="DD-peptidase/beta-lactamase superfamily"/>
    <property type="match status" value="1"/>
</dbReference>
<dbReference type="Proteomes" id="UP000249577">
    <property type="component" value="Unassembled WGS sequence"/>
</dbReference>
<name>A0A2W5KDQ8_ANCNO</name>
<comment type="catalytic activity">
    <reaction evidence="13">
        <text>Preferential cleavage: (Ac)2-L-Lys-D-Ala-|-D-Ala. Also transpeptidation of peptidyl-alanyl moieties that are N-acyl substituents of D-alanine.</text>
        <dbReference type="EC" id="3.4.16.4"/>
    </reaction>
</comment>
<feature type="compositionally biased region" description="Low complexity" evidence="15">
    <location>
        <begin position="74"/>
        <end position="85"/>
    </location>
</feature>
<keyword evidence="7" id="KW-0808">Transferase</keyword>
<evidence type="ECO:0000259" key="17">
    <source>
        <dbReference type="Pfam" id="PF00905"/>
    </source>
</evidence>
<dbReference type="InterPro" id="IPR001460">
    <property type="entry name" value="PCN-bd_Tpept"/>
</dbReference>
<feature type="compositionally biased region" description="Basic and acidic residues" evidence="15">
    <location>
        <begin position="43"/>
        <end position="73"/>
    </location>
</feature>
<evidence type="ECO:0000256" key="6">
    <source>
        <dbReference type="ARBA" id="ARBA00022676"/>
    </source>
</evidence>
<gene>
    <name evidence="19" type="ORF">DI565_13555</name>
</gene>
<feature type="transmembrane region" description="Helical" evidence="16">
    <location>
        <begin position="127"/>
        <end position="150"/>
    </location>
</feature>
<evidence type="ECO:0000256" key="15">
    <source>
        <dbReference type="SAM" id="MobiDB-lite"/>
    </source>
</evidence>
<dbReference type="InterPro" id="IPR036950">
    <property type="entry name" value="PBP_transglycosylase"/>
</dbReference>
<dbReference type="SUPFAM" id="SSF56601">
    <property type="entry name" value="beta-lactamase/transpeptidase-like"/>
    <property type="match status" value="1"/>
</dbReference>
<dbReference type="GO" id="GO:0008658">
    <property type="term" value="F:penicillin binding"/>
    <property type="evidence" value="ECO:0007669"/>
    <property type="project" value="InterPro"/>
</dbReference>
<keyword evidence="5" id="KW-0645">Protease</keyword>
<keyword evidence="16" id="KW-1133">Transmembrane helix</keyword>
<evidence type="ECO:0000256" key="12">
    <source>
        <dbReference type="ARBA" id="ARBA00023316"/>
    </source>
</evidence>
<keyword evidence="16" id="KW-0472">Membrane</keyword>
<evidence type="ECO:0000259" key="18">
    <source>
        <dbReference type="Pfam" id="PF00912"/>
    </source>
</evidence>
<evidence type="ECO:0000256" key="1">
    <source>
        <dbReference type="ARBA" id="ARBA00004752"/>
    </source>
</evidence>
<keyword evidence="9" id="KW-0133">Cell shape</keyword>
<keyword evidence="12" id="KW-0961">Cell wall biogenesis/degradation</keyword>
<comment type="pathway">
    <text evidence="1">Cell wall biogenesis; peptidoglycan biosynthesis.</text>
</comment>
<dbReference type="InterPro" id="IPR050396">
    <property type="entry name" value="Glycosyltr_51/Transpeptidase"/>
</dbReference>
<dbReference type="Pfam" id="PF00912">
    <property type="entry name" value="Transgly"/>
    <property type="match status" value="1"/>
</dbReference>
<dbReference type="GO" id="GO:0008360">
    <property type="term" value="P:regulation of cell shape"/>
    <property type="evidence" value="ECO:0007669"/>
    <property type="project" value="UniProtKB-KW"/>
</dbReference>
<evidence type="ECO:0000256" key="4">
    <source>
        <dbReference type="ARBA" id="ARBA00022645"/>
    </source>
</evidence>
<feature type="region of interest" description="Disordered" evidence="15">
    <location>
        <begin position="1"/>
        <end position="87"/>
    </location>
</feature>
<keyword evidence="16" id="KW-0812">Transmembrane</keyword>
<evidence type="ECO:0000256" key="8">
    <source>
        <dbReference type="ARBA" id="ARBA00022801"/>
    </source>
</evidence>
<feature type="compositionally biased region" description="Basic and acidic residues" evidence="15">
    <location>
        <begin position="746"/>
        <end position="770"/>
    </location>
</feature>
<dbReference type="InterPro" id="IPR023346">
    <property type="entry name" value="Lysozyme-like_dom_sf"/>
</dbReference>
<evidence type="ECO:0000313" key="19">
    <source>
        <dbReference type="EMBL" id="PZQ13568.1"/>
    </source>
</evidence>
<dbReference type="NCBIfam" id="TIGR02074">
    <property type="entry name" value="PBP_1a_fam"/>
    <property type="match status" value="1"/>
</dbReference>
<evidence type="ECO:0000256" key="3">
    <source>
        <dbReference type="ARBA" id="ARBA00007739"/>
    </source>
</evidence>
<dbReference type="GO" id="GO:0009252">
    <property type="term" value="P:peptidoglycan biosynthetic process"/>
    <property type="evidence" value="ECO:0007669"/>
    <property type="project" value="UniProtKB-UniPathway"/>
</dbReference>
<protein>
    <submittedName>
        <fullName evidence="19">Penicillin-binding protein</fullName>
    </submittedName>
</protein>
<dbReference type="SUPFAM" id="SSF53955">
    <property type="entry name" value="Lysozyme-like"/>
    <property type="match status" value="1"/>
</dbReference>
<dbReference type="Gene3D" id="1.10.3810.10">
    <property type="entry name" value="Biosynthetic peptidoglycan transglycosylase-like"/>
    <property type="match status" value="1"/>
</dbReference>
<evidence type="ECO:0000256" key="9">
    <source>
        <dbReference type="ARBA" id="ARBA00022960"/>
    </source>
</evidence>
<keyword evidence="6" id="KW-0328">Glycosyltransferase</keyword>
<dbReference type="UniPathway" id="UPA00219"/>
<dbReference type="GO" id="GO:0030288">
    <property type="term" value="C:outer membrane-bounded periplasmic space"/>
    <property type="evidence" value="ECO:0007669"/>
    <property type="project" value="TreeGrafter"/>
</dbReference>
<dbReference type="PANTHER" id="PTHR32282:SF33">
    <property type="entry name" value="PEPTIDOGLYCAN GLYCOSYLTRANSFERASE"/>
    <property type="match status" value="1"/>
</dbReference>
<evidence type="ECO:0000256" key="13">
    <source>
        <dbReference type="ARBA" id="ARBA00034000"/>
    </source>
</evidence>
<dbReference type="EMBL" id="QFPN01000007">
    <property type="protein sequence ID" value="PZQ13568.1"/>
    <property type="molecule type" value="Genomic_DNA"/>
</dbReference>
<keyword evidence="10" id="KW-0573">Peptidoglycan synthesis</keyword>
<dbReference type="PANTHER" id="PTHR32282">
    <property type="entry name" value="BINDING PROTEIN TRANSPEPTIDASE, PUTATIVE-RELATED"/>
    <property type="match status" value="1"/>
</dbReference>
<keyword evidence="11" id="KW-0511">Multifunctional enzyme</keyword>
<dbReference type="Pfam" id="PF00905">
    <property type="entry name" value="Transpeptidase"/>
    <property type="match status" value="1"/>
</dbReference>
<dbReference type="InterPro" id="IPR012338">
    <property type="entry name" value="Beta-lactam/transpept-like"/>
</dbReference>
<comment type="caution">
    <text evidence="19">The sequence shown here is derived from an EMBL/GenBank/DDBJ whole genome shotgun (WGS) entry which is preliminary data.</text>
</comment>
<feature type="region of interest" description="Disordered" evidence="15">
    <location>
        <begin position="718"/>
        <end position="771"/>
    </location>
</feature>
<dbReference type="GO" id="GO:0009002">
    <property type="term" value="F:serine-type D-Ala-D-Ala carboxypeptidase activity"/>
    <property type="evidence" value="ECO:0007669"/>
    <property type="project" value="UniProtKB-EC"/>
</dbReference>
<evidence type="ECO:0000256" key="11">
    <source>
        <dbReference type="ARBA" id="ARBA00023268"/>
    </source>
</evidence>
<comment type="catalytic activity">
    <reaction evidence="14">
        <text>[GlcNAc-(1-&gt;4)-Mur2Ac(oyl-L-Ala-gamma-D-Glu-L-Lys-D-Ala-D-Ala)](n)-di-trans,octa-cis-undecaprenyl diphosphate + beta-D-GlcNAc-(1-&gt;4)-Mur2Ac(oyl-L-Ala-gamma-D-Glu-L-Lys-D-Ala-D-Ala)-di-trans,octa-cis-undecaprenyl diphosphate = [GlcNAc-(1-&gt;4)-Mur2Ac(oyl-L-Ala-gamma-D-Glu-L-Lys-D-Ala-D-Ala)](n+1)-di-trans,octa-cis-undecaprenyl diphosphate + di-trans,octa-cis-undecaprenyl diphosphate + H(+)</text>
        <dbReference type="Rhea" id="RHEA:23708"/>
        <dbReference type="Rhea" id="RHEA-COMP:9602"/>
        <dbReference type="Rhea" id="RHEA-COMP:9603"/>
        <dbReference type="ChEBI" id="CHEBI:15378"/>
        <dbReference type="ChEBI" id="CHEBI:58405"/>
        <dbReference type="ChEBI" id="CHEBI:60033"/>
        <dbReference type="ChEBI" id="CHEBI:78435"/>
        <dbReference type="EC" id="2.4.99.28"/>
    </reaction>
</comment>
<evidence type="ECO:0000256" key="5">
    <source>
        <dbReference type="ARBA" id="ARBA00022670"/>
    </source>
</evidence>
<dbReference type="AlphaFoldDB" id="A0A2W5KDQ8"/>
<evidence type="ECO:0000256" key="14">
    <source>
        <dbReference type="ARBA" id="ARBA00049902"/>
    </source>
</evidence>
<organism evidence="19 20">
    <name type="scientific">Ancylobacter novellus</name>
    <name type="common">Thiobacillus novellus</name>
    <dbReference type="NCBI Taxonomy" id="921"/>
    <lineage>
        <taxon>Bacteria</taxon>
        <taxon>Pseudomonadati</taxon>
        <taxon>Pseudomonadota</taxon>
        <taxon>Alphaproteobacteria</taxon>
        <taxon>Hyphomicrobiales</taxon>
        <taxon>Xanthobacteraceae</taxon>
        <taxon>Ancylobacter</taxon>
    </lineage>
</organism>
<evidence type="ECO:0000256" key="7">
    <source>
        <dbReference type="ARBA" id="ARBA00022679"/>
    </source>
</evidence>
<reference evidence="19 20" key="1">
    <citation type="submission" date="2017-08" db="EMBL/GenBank/DDBJ databases">
        <title>Infants hospitalized years apart are colonized by the same room-sourced microbial strains.</title>
        <authorList>
            <person name="Brooks B."/>
            <person name="Olm M.R."/>
            <person name="Firek B.A."/>
            <person name="Baker R."/>
            <person name="Thomas B.C."/>
            <person name="Morowitz M.J."/>
            <person name="Banfield J.F."/>
        </authorList>
    </citation>
    <scope>NUCLEOTIDE SEQUENCE [LARGE SCALE GENOMIC DNA]</scope>
    <source>
        <strain evidence="19">S2_005_003_R2_43</strain>
    </source>
</reference>
<dbReference type="InterPro" id="IPR001264">
    <property type="entry name" value="Glyco_trans_51"/>
</dbReference>
<dbReference type="GO" id="GO:0008955">
    <property type="term" value="F:peptidoglycan glycosyltransferase activity"/>
    <property type="evidence" value="ECO:0007669"/>
    <property type="project" value="UniProtKB-EC"/>
</dbReference>
<evidence type="ECO:0000256" key="10">
    <source>
        <dbReference type="ARBA" id="ARBA00022984"/>
    </source>
</evidence>
<comment type="similarity">
    <text evidence="3">In the N-terminal section; belongs to the glycosyltransferase 51 family.</text>
</comment>
<dbReference type="GO" id="GO:0071555">
    <property type="term" value="P:cell wall organization"/>
    <property type="evidence" value="ECO:0007669"/>
    <property type="project" value="UniProtKB-KW"/>
</dbReference>
<proteinExistence type="inferred from homology"/>
<keyword evidence="8" id="KW-0378">Hydrolase</keyword>
<evidence type="ECO:0000256" key="2">
    <source>
        <dbReference type="ARBA" id="ARBA00007090"/>
    </source>
</evidence>
<evidence type="ECO:0000256" key="16">
    <source>
        <dbReference type="SAM" id="Phobius"/>
    </source>
</evidence>